<dbReference type="CDD" id="cd00063">
    <property type="entry name" value="FN3"/>
    <property type="match status" value="1"/>
</dbReference>
<dbReference type="SUPFAM" id="SSF48208">
    <property type="entry name" value="Six-hairpin glycosidases"/>
    <property type="match status" value="1"/>
</dbReference>
<proteinExistence type="inferred from homology"/>
<dbReference type="GO" id="GO:0030245">
    <property type="term" value="P:cellulose catabolic process"/>
    <property type="evidence" value="ECO:0007669"/>
    <property type="project" value="UniProtKB-KW"/>
</dbReference>
<keyword evidence="14" id="KW-1185">Reference proteome</keyword>
<comment type="catalytic activity">
    <reaction evidence="1 9">
        <text>Endohydrolysis of (1-&gt;4)-beta-D-glucosidic linkages in cellulose, lichenin and cereal beta-D-glucans.</text>
        <dbReference type="EC" id="3.2.1.4"/>
    </reaction>
</comment>
<dbReference type="KEGG" id="strr:EKD16_16115"/>
<evidence type="ECO:0000256" key="6">
    <source>
        <dbReference type="ARBA" id="ARBA00023326"/>
    </source>
</evidence>
<evidence type="ECO:0000313" key="14">
    <source>
        <dbReference type="Proteomes" id="UP000292235"/>
    </source>
</evidence>
<protein>
    <recommendedName>
        <fullName evidence="9">Endoglucanase</fullName>
        <ecNumber evidence="9">3.2.1.4</ecNumber>
    </recommendedName>
</protein>
<feature type="active site" evidence="8">
    <location>
        <position position="467"/>
    </location>
</feature>
<evidence type="ECO:0000256" key="8">
    <source>
        <dbReference type="PROSITE-ProRule" id="PRU10060"/>
    </source>
</evidence>
<evidence type="ECO:0000256" key="4">
    <source>
        <dbReference type="ARBA" id="ARBA00023277"/>
    </source>
</evidence>
<keyword evidence="4 7" id="KW-0119">Carbohydrate metabolism</keyword>
<evidence type="ECO:0000313" key="13">
    <source>
        <dbReference type="EMBL" id="QBI54995.1"/>
    </source>
</evidence>
<evidence type="ECO:0000256" key="1">
    <source>
        <dbReference type="ARBA" id="ARBA00000966"/>
    </source>
</evidence>
<gene>
    <name evidence="13" type="primary">celD2</name>
    <name evidence="13" type="ORF">EKD16_16115</name>
</gene>
<feature type="compositionally biased region" description="Pro residues" evidence="10">
    <location>
        <begin position="1"/>
        <end position="16"/>
    </location>
</feature>
<dbReference type="InterPro" id="IPR001701">
    <property type="entry name" value="Glyco_hydro_9"/>
</dbReference>
<dbReference type="InterPro" id="IPR001956">
    <property type="entry name" value="CBM3"/>
</dbReference>
<name>A0A4P6Q329_9ACTN</name>
<feature type="domain" description="Fibronectin type-III" evidence="11">
    <location>
        <begin position="680"/>
        <end position="769"/>
    </location>
</feature>
<dbReference type="PROSITE" id="PS50853">
    <property type="entry name" value="FN3"/>
    <property type="match status" value="1"/>
</dbReference>
<accession>A0A4P6Q329</accession>
<dbReference type="Gene3D" id="1.50.10.10">
    <property type="match status" value="1"/>
</dbReference>
<dbReference type="SMART" id="SM01067">
    <property type="entry name" value="CBM_3"/>
    <property type="match status" value="2"/>
</dbReference>
<evidence type="ECO:0000256" key="2">
    <source>
        <dbReference type="ARBA" id="ARBA00022801"/>
    </source>
</evidence>
<comment type="similarity">
    <text evidence="7 9">Belongs to the glycosyl hydrolase 9 (cellulase E) family.</text>
</comment>
<dbReference type="PROSITE" id="PS51318">
    <property type="entry name" value="TAT"/>
    <property type="match status" value="1"/>
</dbReference>
<keyword evidence="6 7" id="KW-0624">Polysaccharide degradation</keyword>
<dbReference type="GO" id="GO:0008810">
    <property type="term" value="F:cellulase activity"/>
    <property type="evidence" value="ECO:0007669"/>
    <property type="project" value="UniProtKB-EC"/>
</dbReference>
<evidence type="ECO:0000259" key="12">
    <source>
        <dbReference type="PROSITE" id="PS51172"/>
    </source>
</evidence>
<dbReference type="Proteomes" id="UP000292235">
    <property type="component" value="Chromosome"/>
</dbReference>
<dbReference type="GO" id="GO:0030248">
    <property type="term" value="F:cellulose binding"/>
    <property type="evidence" value="ECO:0007669"/>
    <property type="project" value="InterPro"/>
</dbReference>
<dbReference type="PROSITE" id="PS00592">
    <property type="entry name" value="GH9_2"/>
    <property type="match status" value="1"/>
</dbReference>
<dbReference type="OrthoDB" id="9758662at2"/>
<feature type="active site" evidence="8">
    <location>
        <position position="476"/>
    </location>
</feature>
<feature type="region of interest" description="Disordered" evidence="10">
    <location>
        <begin position="653"/>
        <end position="687"/>
    </location>
</feature>
<dbReference type="SUPFAM" id="SSF49384">
    <property type="entry name" value="Carbohydrate-binding domain"/>
    <property type="match status" value="2"/>
</dbReference>
<dbReference type="Gene3D" id="2.60.40.710">
    <property type="entry name" value="Endoglucanase-like"/>
    <property type="match status" value="2"/>
</dbReference>
<dbReference type="SUPFAM" id="SSF49265">
    <property type="entry name" value="Fibronectin type III"/>
    <property type="match status" value="1"/>
</dbReference>
<evidence type="ECO:0000259" key="11">
    <source>
        <dbReference type="PROSITE" id="PS50853"/>
    </source>
</evidence>
<feature type="active site" evidence="7">
    <location>
        <position position="428"/>
    </location>
</feature>
<feature type="region of interest" description="Disordered" evidence="10">
    <location>
        <begin position="1"/>
        <end position="25"/>
    </location>
</feature>
<dbReference type="InterPro" id="IPR012341">
    <property type="entry name" value="6hp_glycosidase-like_sf"/>
</dbReference>
<feature type="region of interest" description="Disordered" evidence="10">
    <location>
        <begin position="750"/>
        <end position="769"/>
    </location>
</feature>
<dbReference type="InterPro" id="IPR036116">
    <property type="entry name" value="FN3_sf"/>
</dbReference>
<dbReference type="PANTHER" id="PTHR22298">
    <property type="entry name" value="ENDO-1,4-BETA-GLUCANASE"/>
    <property type="match status" value="1"/>
</dbReference>
<reference evidence="13 14" key="1">
    <citation type="submission" date="2019-02" db="EMBL/GenBank/DDBJ databases">
        <authorList>
            <person name="Khodamoradi S."/>
            <person name="Hahnke R.L."/>
            <person name="Kaempfer P."/>
            <person name="Schumann P."/>
            <person name="Rohde M."/>
            <person name="Steinert M."/>
            <person name="Luzhetskyy A."/>
            <person name="Wink J."/>
            <person name="Ruckert C."/>
        </authorList>
    </citation>
    <scope>NUCLEOTIDE SEQUENCE [LARGE SCALE GENOMIC DNA]</scope>
    <source>
        <strain evidence="13 14">M2</strain>
    </source>
</reference>
<feature type="compositionally biased region" description="Low complexity" evidence="10">
    <location>
        <begin position="755"/>
        <end position="769"/>
    </location>
</feature>
<dbReference type="InterPro" id="IPR018221">
    <property type="entry name" value="Glyco_hydro_9_His_AS"/>
</dbReference>
<dbReference type="InterPro" id="IPR008965">
    <property type="entry name" value="CBM2/CBM3_carb-bd_dom_sf"/>
</dbReference>
<dbReference type="Gene3D" id="2.60.40.10">
    <property type="entry name" value="Immunoglobulins"/>
    <property type="match status" value="1"/>
</dbReference>
<dbReference type="PROSITE" id="PS51172">
    <property type="entry name" value="CBM3"/>
    <property type="match status" value="2"/>
</dbReference>
<dbReference type="EMBL" id="CP036455">
    <property type="protein sequence ID" value="QBI54995.1"/>
    <property type="molecule type" value="Genomic_DNA"/>
</dbReference>
<dbReference type="Pfam" id="PF00041">
    <property type="entry name" value="fn3"/>
    <property type="match status" value="1"/>
</dbReference>
<dbReference type="InterPro" id="IPR006311">
    <property type="entry name" value="TAT_signal"/>
</dbReference>
<dbReference type="InterPro" id="IPR013783">
    <property type="entry name" value="Ig-like_fold"/>
</dbReference>
<dbReference type="SMART" id="SM00060">
    <property type="entry name" value="FN3"/>
    <property type="match status" value="1"/>
</dbReference>
<dbReference type="PROSITE" id="PS00698">
    <property type="entry name" value="GH9_3"/>
    <property type="match status" value="1"/>
</dbReference>
<keyword evidence="5 7" id="KW-0326">Glycosidase</keyword>
<dbReference type="FunFam" id="1.50.10.10:FF:000020">
    <property type="entry name" value="Endoglucanase"/>
    <property type="match status" value="1"/>
</dbReference>
<evidence type="ECO:0000256" key="10">
    <source>
        <dbReference type="SAM" id="MobiDB-lite"/>
    </source>
</evidence>
<feature type="domain" description="CBM3" evidence="12">
    <location>
        <begin position="510"/>
        <end position="658"/>
    </location>
</feature>
<keyword evidence="2 7" id="KW-0378">Hydrolase</keyword>
<dbReference type="AlphaFoldDB" id="A0A4P6Q329"/>
<dbReference type="EC" id="3.2.1.4" evidence="9"/>
<keyword evidence="3 9" id="KW-0136">Cellulose degradation</keyword>
<organism evidence="13 14">
    <name type="scientific">Streptomonospora litoralis</name>
    <dbReference type="NCBI Taxonomy" id="2498135"/>
    <lineage>
        <taxon>Bacteria</taxon>
        <taxon>Bacillati</taxon>
        <taxon>Actinomycetota</taxon>
        <taxon>Actinomycetes</taxon>
        <taxon>Streptosporangiales</taxon>
        <taxon>Nocardiopsidaceae</taxon>
        <taxon>Streptomonospora</taxon>
    </lineage>
</organism>
<feature type="compositionally biased region" description="Acidic residues" evidence="10">
    <location>
        <begin position="660"/>
        <end position="673"/>
    </location>
</feature>
<evidence type="ECO:0000256" key="7">
    <source>
        <dbReference type="PROSITE-ProRule" id="PRU10059"/>
    </source>
</evidence>
<dbReference type="Pfam" id="PF00759">
    <property type="entry name" value="Glyco_hydro_9"/>
    <property type="match status" value="1"/>
</dbReference>
<evidence type="ECO:0000256" key="9">
    <source>
        <dbReference type="RuleBase" id="RU361166"/>
    </source>
</evidence>
<evidence type="ECO:0000256" key="5">
    <source>
        <dbReference type="ARBA" id="ARBA00023295"/>
    </source>
</evidence>
<evidence type="ECO:0000256" key="3">
    <source>
        <dbReference type="ARBA" id="ARBA00023001"/>
    </source>
</evidence>
<dbReference type="InterPro" id="IPR036966">
    <property type="entry name" value="CBM3_sf"/>
</dbReference>
<feature type="domain" description="CBM3" evidence="12">
    <location>
        <begin position="771"/>
        <end position="923"/>
    </location>
</feature>
<dbReference type="InterPro" id="IPR033126">
    <property type="entry name" value="Glyco_hydro_9_Asp/Glu_AS"/>
</dbReference>
<dbReference type="Pfam" id="PF00942">
    <property type="entry name" value="CBM_3"/>
    <property type="match status" value="2"/>
</dbReference>
<dbReference type="InterPro" id="IPR003961">
    <property type="entry name" value="FN3_dom"/>
</dbReference>
<sequence precursor="true">MPHPPSPYASSPPTPPPRRRSAARRRVTAAAACAALAAGLLASPTATGTADAAPDFNYAEALQKSMFFYEAQRSGELPEDNRVSWRGDSALQDGSDVGLDLTGGWYDAGDHVKFGLPMAFTTTMLAWGAVENPGGYTSSGQMRYLKDNLRWVNDYFIKAHPEPNVLYAQVGDGDADHKWWGPAEVMPMERPAYKVDPSCPGTEVAGETAAAMAASSLVFAEDDPDYAATLVRHAEQLYDFADTHRGDYSDCVPAGSFYDSHSGYQDEIVWGAYWLYRATGDESYLDKAETEYDNLSTEPQTDTRSYRWTIAWDDKSYGVYALLAMETGKQRYIDDANRWLDYWTVGVNGDRVPTSPGGQAVLDTWGSLRYAANTAFVALAYSDWLDQGTRKQRYHDFGVRQIDYALGDNPRDSSYVVGFGADPPVNPHHRTAHGSWLDDITAPEDNRHVLYGALVGGPDSPDDAYTDDRQDYVANEVATDYNAGFSSALAALVADYGGTPLADFPVPEEPEGPEIYVEAALNQPGTTFTEIKAMIRNKSGYPARMLDEGTFRYWFTLDEGVDPAAIEVTSAYNQCADPGGARQAEGDLYYVEIDCTGQEIYPGGQSEWRREVQFRIAGGEHWDPSNDWSYQGVGEELARAENIVLYDAGERVWGTAPDGGGDDGDDGDGDGTPDTEAPSAPGGLTADAATAGSVSLSWQPASDDTGVAEYTVHASADGSGEPVATVDGAQATVTGLEPDTEYTFTVRARDAAGNTSPSSAPVTAATSAEPEAGPLAALYRASGSDPSDSQIRAHLAVQNTGDAPVDLGRVSLRYWFTRDGGSAAELESHCDWAQLGCGGIARTIGDAPAVPGADTYLELSFDGGTLEPGGSTGPIQIRLNRSNWQAFDESDDHSYDGSAASFTENPNVTVYVDGEPVWGAEPAA</sequence>
<dbReference type="InterPro" id="IPR008928">
    <property type="entry name" value="6-hairpin_glycosidase_sf"/>
</dbReference>